<organism evidence="2 3">
    <name type="scientific">Actinomycetospora termitidis</name>
    <dbReference type="NCBI Taxonomy" id="3053470"/>
    <lineage>
        <taxon>Bacteria</taxon>
        <taxon>Bacillati</taxon>
        <taxon>Actinomycetota</taxon>
        <taxon>Actinomycetes</taxon>
        <taxon>Pseudonocardiales</taxon>
        <taxon>Pseudonocardiaceae</taxon>
        <taxon>Actinomycetospora</taxon>
    </lineage>
</organism>
<sequence length="83" mass="8653">MAASTTRSRLDAVLNGQSFPADRDTLVVAAEQAGDEQTVRAIRAIPPVEYGSASEVVASVSLTENDHPAERGDTDDGTGRPAN</sequence>
<dbReference type="InterPro" id="IPR021527">
    <property type="entry name" value="DUF2795"/>
</dbReference>
<dbReference type="Pfam" id="PF11387">
    <property type="entry name" value="DUF2795"/>
    <property type="match status" value="1"/>
</dbReference>
<evidence type="ECO:0000313" key="2">
    <source>
        <dbReference type="EMBL" id="MDL5154419.1"/>
    </source>
</evidence>
<evidence type="ECO:0000313" key="3">
    <source>
        <dbReference type="Proteomes" id="UP001231924"/>
    </source>
</evidence>
<comment type="caution">
    <text evidence="2">The sequence shown here is derived from an EMBL/GenBank/DDBJ whole genome shotgun (WGS) entry which is preliminary data.</text>
</comment>
<feature type="compositionally biased region" description="Basic and acidic residues" evidence="1">
    <location>
        <begin position="64"/>
        <end position="83"/>
    </location>
</feature>
<dbReference type="EMBL" id="JASVWF010000001">
    <property type="protein sequence ID" value="MDL5154419.1"/>
    <property type="molecule type" value="Genomic_DNA"/>
</dbReference>
<reference evidence="2 3" key="1">
    <citation type="submission" date="2023-06" db="EMBL/GenBank/DDBJ databases">
        <title>Actinomycetospora Odt1-22.</title>
        <authorList>
            <person name="Supong K."/>
        </authorList>
    </citation>
    <scope>NUCLEOTIDE SEQUENCE [LARGE SCALE GENOMIC DNA]</scope>
    <source>
        <strain evidence="2 3">Odt1-22</strain>
    </source>
</reference>
<dbReference type="RefSeq" id="WP_286050455.1">
    <property type="nucleotide sequence ID" value="NZ_JASVWF010000001.1"/>
</dbReference>
<accession>A0ABT7M189</accession>
<evidence type="ECO:0000256" key="1">
    <source>
        <dbReference type="SAM" id="MobiDB-lite"/>
    </source>
</evidence>
<feature type="region of interest" description="Disordered" evidence="1">
    <location>
        <begin position="60"/>
        <end position="83"/>
    </location>
</feature>
<proteinExistence type="predicted"/>
<keyword evidence="3" id="KW-1185">Reference proteome</keyword>
<gene>
    <name evidence="2" type="ORF">QRT03_00460</name>
</gene>
<name>A0ABT7M189_9PSEU</name>
<protein>
    <submittedName>
        <fullName evidence="2">DUF2795 domain-containing protein</fullName>
    </submittedName>
</protein>
<dbReference type="Proteomes" id="UP001231924">
    <property type="component" value="Unassembled WGS sequence"/>
</dbReference>